<name>A0A8H5EZJ6_9AGAR</name>
<dbReference type="AlphaFoldDB" id="A0A8H5EZJ6"/>
<evidence type="ECO:0000259" key="2">
    <source>
        <dbReference type="Pfam" id="PF20151"/>
    </source>
</evidence>
<protein>
    <recommendedName>
        <fullName evidence="2">DUF6533 domain-containing protein</fullName>
    </recommendedName>
</protein>
<dbReference type="EMBL" id="JAACJK010000178">
    <property type="protein sequence ID" value="KAF5318385.1"/>
    <property type="molecule type" value="Genomic_DNA"/>
</dbReference>
<keyword evidence="4" id="KW-1185">Reference proteome</keyword>
<keyword evidence="1" id="KW-0472">Membrane</keyword>
<evidence type="ECO:0000313" key="4">
    <source>
        <dbReference type="Proteomes" id="UP000541558"/>
    </source>
</evidence>
<reference evidence="3 4" key="1">
    <citation type="journal article" date="2020" name="ISME J.">
        <title>Uncovering the hidden diversity of litter-decomposition mechanisms in mushroom-forming fungi.</title>
        <authorList>
            <person name="Floudas D."/>
            <person name="Bentzer J."/>
            <person name="Ahren D."/>
            <person name="Johansson T."/>
            <person name="Persson P."/>
            <person name="Tunlid A."/>
        </authorList>
    </citation>
    <scope>NUCLEOTIDE SEQUENCE [LARGE SCALE GENOMIC DNA]</scope>
    <source>
        <strain evidence="3 4">CBS 175.51</strain>
    </source>
</reference>
<proteinExistence type="predicted"/>
<sequence length="294" mass="33081">MDGLGGWGDAPLQVVVDRLEALRIWDNLVGCTFAIADFLQTFEDELETDGNVKVQYMWTASLSIPKVLFFIARYSTLANNVLGILAPGSFPGGSGTPEDCLMALLRPAIHTVVFYFNFKWFATVKFTRWILPTGSICMMTESNSAFFATTFEALLVSVTSAMLIMVVIAYRVHRGLNSKLLTAFYRDGIFYFICLAVSANVVENWLGEGAYKFIFIAFEMNLHGILSTRMLLHLRKIGSDIDNVSITRLANIRPRSTSCSDSQDLDLPYYPPRRPLTNIRFTHTMDNSNDEVYK</sequence>
<dbReference type="Proteomes" id="UP000541558">
    <property type="component" value="Unassembled WGS sequence"/>
</dbReference>
<comment type="caution">
    <text evidence="3">The sequence shown here is derived from an EMBL/GenBank/DDBJ whole genome shotgun (WGS) entry which is preliminary data.</text>
</comment>
<keyword evidence="1" id="KW-0812">Transmembrane</keyword>
<keyword evidence="1" id="KW-1133">Transmembrane helix</keyword>
<evidence type="ECO:0000256" key="1">
    <source>
        <dbReference type="SAM" id="Phobius"/>
    </source>
</evidence>
<evidence type="ECO:0000313" key="3">
    <source>
        <dbReference type="EMBL" id="KAF5318385.1"/>
    </source>
</evidence>
<feature type="transmembrane region" description="Helical" evidence="1">
    <location>
        <begin position="145"/>
        <end position="168"/>
    </location>
</feature>
<gene>
    <name evidence="3" type="ORF">D9611_013920</name>
</gene>
<dbReference type="Pfam" id="PF20151">
    <property type="entry name" value="DUF6533"/>
    <property type="match status" value="1"/>
</dbReference>
<organism evidence="3 4">
    <name type="scientific">Ephemerocybe angulata</name>
    <dbReference type="NCBI Taxonomy" id="980116"/>
    <lineage>
        <taxon>Eukaryota</taxon>
        <taxon>Fungi</taxon>
        <taxon>Dikarya</taxon>
        <taxon>Basidiomycota</taxon>
        <taxon>Agaricomycotina</taxon>
        <taxon>Agaricomycetes</taxon>
        <taxon>Agaricomycetidae</taxon>
        <taxon>Agaricales</taxon>
        <taxon>Agaricineae</taxon>
        <taxon>Psathyrellaceae</taxon>
        <taxon>Ephemerocybe</taxon>
    </lineage>
</organism>
<feature type="domain" description="DUF6533" evidence="2">
    <location>
        <begin position="28"/>
        <end position="77"/>
    </location>
</feature>
<dbReference type="InterPro" id="IPR045340">
    <property type="entry name" value="DUF6533"/>
</dbReference>
<accession>A0A8H5EZJ6</accession>
<dbReference type="OrthoDB" id="2952413at2759"/>
<feature type="transmembrane region" description="Helical" evidence="1">
    <location>
        <begin position="189"/>
        <end position="207"/>
    </location>
</feature>